<evidence type="ECO:0000313" key="1">
    <source>
        <dbReference type="EMBL" id="KAK9097612.1"/>
    </source>
</evidence>
<reference evidence="1 2" key="1">
    <citation type="submission" date="2024-01" db="EMBL/GenBank/DDBJ databases">
        <title>Genome assemblies of Stephania.</title>
        <authorList>
            <person name="Yang L."/>
        </authorList>
    </citation>
    <scope>NUCLEOTIDE SEQUENCE [LARGE SCALE GENOMIC DNA]</scope>
    <source>
        <strain evidence="1">QJT</strain>
        <tissue evidence="1">Leaf</tissue>
    </source>
</reference>
<accession>A0AAP0ET62</accession>
<name>A0AAP0ET62_9MAGN</name>
<dbReference type="Proteomes" id="UP001417504">
    <property type="component" value="Unassembled WGS sequence"/>
</dbReference>
<protein>
    <submittedName>
        <fullName evidence="1">Uncharacterized protein</fullName>
    </submittedName>
</protein>
<gene>
    <name evidence="1" type="ORF">Sjap_023109</name>
</gene>
<dbReference type="EMBL" id="JBBNAE010000009">
    <property type="protein sequence ID" value="KAK9097612.1"/>
    <property type="molecule type" value="Genomic_DNA"/>
</dbReference>
<dbReference type="AlphaFoldDB" id="A0AAP0ET62"/>
<organism evidence="1 2">
    <name type="scientific">Stephania japonica</name>
    <dbReference type="NCBI Taxonomy" id="461633"/>
    <lineage>
        <taxon>Eukaryota</taxon>
        <taxon>Viridiplantae</taxon>
        <taxon>Streptophyta</taxon>
        <taxon>Embryophyta</taxon>
        <taxon>Tracheophyta</taxon>
        <taxon>Spermatophyta</taxon>
        <taxon>Magnoliopsida</taxon>
        <taxon>Ranunculales</taxon>
        <taxon>Menispermaceae</taxon>
        <taxon>Menispermoideae</taxon>
        <taxon>Cissampelideae</taxon>
        <taxon>Stephania</taxon>
    </lineage>
</organism>
<keyword evidence="2" id="KW-1185">Reference proteome</keyword>
<evidence type="ECO:0000313" key="2">
    <source>
        <dbReference type="Proteomes" id="UP001417504"/>
    </source>
</evidence>
<comment type="caution">
    <text evidence="1">The sequence shown here is derived from an EMBL/GenBank/DDBJ whole genome shotgun (WGS) entry which is preliminary data.</text>
</comment>
<sequence>MTAGDTTTVTNVPATLKPPPTAEHTWRHLSSFFTNCGVGFCPVSCDFATAGLPDWAAPLPMIVVIWRNVGDSSTSMWKPPVLVALPWDRHDQIYVL</sequence>
<proteinExistence type="predicted"/>